<dbReference type="InterPro" id="IPR043504">
    <property type="entry name" value="Peptidase_S1_PA_chymotrypsin"/>
</dbReference>
<evidence type="ECO:0000256" key="3">
    <source>
        <dbReference type="ARBA" id="ARBA00022801"/>
    </source>
</evidence>
<dbReference type="Ensembl" id="ENSVKKT00000000594.1">
    <property type="protein sequence ID" value="ENSVKKP00000000573.1"/>
    <property type="gene ID" value="ENSVKKG00000000511.1"/>
</dbReference>
<reference evidence="7" key="2">
    <citation type="submission" date="2025-09" db="UniProtKB">
        <authorList>
            <consortium name="Ensembl"/>
        </authorList>
    </citation>
    <scope>IDENTIFICATION</scope>
</reference>
<evidence type="ECO:0000313" key="8">
    <source>
        <dbReference type="Proteomes" id="UP000694545"/>
    </source>
</evidence>
<dbReference type="OMA" id="LEYEECK"/>
<dbReference type="FunFam" id="2.40.10.10:FF:000007">
    <property type="entry name" value="Transmembrane serine protease 7"/>
    <property type="match status" value="1"/>
</dbReference>
<organism evidence="7 8">
    <name type="scientific">Varanus komodoensis</name>
    <name type="common">Komodo dragon</name>
    <dbReference type="NCBI Taxonomy" id="61221"/>
    <lineage>
        <taxon>Eukaryota</taxon>
        <taxon>Metazoa</taxon>
        <taxon>Chordata</taxon>
        <taxon>Craniata</taxon>
        <taxon>Vertebrata</taxon>
        <taxon>Euteleostomi</taxon>
        <taxon>Lepidosauria</taxon>
        <taxon>Squamata</taxon>
        <taxon>Bifurcata</taxon>
        <taxon>Unidentata</taxon>
        <taxon>Episquamata</taxon>
        <taxon>Toxicofera</taxon>
        <taxon>Anguimorpha</taxon>
        <taxon>Paleoanguimorpha</taxon>
        <taxon>Varanoidea</taxon>
        <taxon>Varanidae</taxon>
        <taxon>Varanus</taxon>
    </lineage>
</organism>
<dbReference type="PANTHER" id="PTHR24252:SF7">
    <property type="entry name" value="HYALIN"/>
    <property type="match status" value="1"/>
</dbReference>
<keyword evidence="4" id="KW-0720">Serine protease</keyword>
<dbReference type="GO" id="GO:0006508">
    <property type="term" value="P:proteolysis"/>
    <property type="evidence" value="ECO:0007669"/>
    <property type="project" value="UniProtKB-KW"/>
</dbReference>
<proteinExistence type="inferred from homology"/>
<dbReference type="Pfam" id="PF00089">
    <property type="entry name" value="Trypsin"/>
    <property type="match status" value="1"/>
</dbReference>
<keyword evidence="5" id="KW-1015">Disulfide bond</keyword>
<dbReference type="PROSITE" id="PS00134">
    <property type="entry name" value="TRYPSIN_HIS"/>
    <property type="match status" value="1"/>
</dbReference>
<protein>
    <recommendedName>
        <fullName evidence="6">Peptidase S1 domain-containing protein</fullName>
    </recommendedName>
</protein>
<evidence type="ECO:0000259" key="6">
    <source>
        <dbReference type="PROSITE" id="PS50240"/>
    </source>
</evidence>
<reference evidence="7" key="1">
    <citation type="submission" date="2025-08" db="UniProtKB">
        <authorList>
            <consortium name="Ensembl"/>
        </authorList>
    </citation>
    <scope>IDENTIFICATION</scope>
</reference>
<dbReference type="SMART" id="SM00020">
    <property type="entry name" value="Tryp_SPc"/>
    <property type="match status" value="1"/>
</dbReference>
<evidence type="ECO:0000313" key="7">
    <source>
        <dbReference type="Ensembl" id="ENSVKKP00000000573.1"/>
    </source>
</evidence>
<accession>A0A8D2IMF4</accession>
<dbReference type="InterPro" id="IPR001314">
    <property type="entry name" value="Peptidase_S1A"/>
</dbReference>
<dbReference type="PANTHER" id="PTHR24252">
    <property type="entry name" value="ACROSIN-RELATED"/>
    <property type="match status" value="1"/>
</dbReference>
<evidence type="ECO:0000256" key="4">
    <source>
        <dbReference type="ARBA" id="ARBA00022825"/>
    </source>
</evidence>
<dbReference type="PRINTS" id="PR00722">
    <property type="entry name" value="CHYMOTRYPSIN"/>
</dbReference>
<dbReference type="Gene3D" id="2.40.10.10">
    <property type="entry name" value="Trypsin-like serine proteases"/>
    <property type="match status" value="1"/>
</dbReference>
<evidence type="ECO:0000256" key="5">
    <source>
        <dbReference type="ARBA" id="ARBA00023157"/>
    </source>
</evidence>
<dbReference type="GO" id="GO:0004252">
    <property type="term" value="F:serine-type endopeptidase activity"/>
    <property type="evidence" value="ECO:0007669"/>
    <property type="project" value="InterPro"/>
</dbReference>
<keyword evidence="2" id="KW-0645">Protease</keyword>
<dbReference type="CDD" id="cd00190">
    <property type="entry name" value="Tryp_SPc"/>
    <property type="match status" value="1"/>
</dbReference>
<dbReference type="AlphaFoldDB" id="A0A8D2IMF4"/>
<feature type="domain" description="Peptidase S1" evidence="6">
    <location>
        <begin position="39"/>
        <end position="175"/>
    </location>
</feature>
<dbReference type="Proteomes" id="UP000694545">
    <property type="component" value="Unplaced"/>
</dbReference>
<dbReference type="InterPro" id="IPR009003">
    <property type="entry name" value="Peptidase_S1_PA"/>
</dbReference>
<evidence type="ECO:0000256" key="2">
    <source>
        <dbReference type="ARBA" id="ARBA00022670"/>
    </source>
</evidence>
<dbReference type="SUPFAM" id="SSF50494">
    <property type="entry name" value="Trypsin-like serine proteases"/>
    <property type="match status" value="1"/>
</dbReference>
<keyword evidence="8" id="KW-1185">Reference proteome</keyword>
<name>A0A8D2IMF4_VARKO</name>
<evidence type="ECO:0000256" key="1">
    <source>
        <dbReference type="ARBA" id="ARBA00009228"/>
    </source>
</evidence>
<dbReference type="InterPro" id="IPR018114">
    <property type="entry name" value="TRYPSIN_HIS"/>
</dbReference>
<sequence length="206" mass="22656">KVLGTAISAQAASSDRTALSLFCSGLTCGRQKPILVLRVAGGKNVRRGEWPWQVSLQYKGRHICSGTLIDERWILTAAHCFFKKRICPEDCQVVLGQVKLTAEMRTGVDRKISKVILHEGYKEGSVQSDIALAHLDKPVSYSGDISPICLPYSDHQFAFGTQCWLSGWGNIASDGEWEEKGREPPSGLPGGTWMRWSLDLLPKGPS</sequence>
<comment type="similarity">
    <text evidence="1">Belongs to the peptidase S1 family. Snake venom subfamily.</text>
</comment>
<dbReference type="GO" id="GO:0005576">
    <property type="term" value="C:extracellular region"/>
    <property type="evidence" value="ECO:0007669"/>
    <property type="project" value="UniProtKB-ARBA"/>
</dbReference>
<dbReference type="InterPro" id="IPR001254">
    <property type="entry name" value="Trypsin_dom"/>
</dbReference>
<dbReference type="PROSITE" id="PS50240">
    <property type="entry name" value="TRYPSIN_DOM"/>
    <property type="match status" value="1"/>
</dbReference>
<keyword evidence="3" id="KW-0378">Hydrolase</keyword>